<evidence type="ECO:0000313" key="2">
    <source>
        <dbReference type="EMBL" id="KAF5750906.1"/>
    </source>
</evidence>
<name>A0A7J7DXS4_TRIWF</name>
<keyword evidence="3" id="KW-1185">Reference proteome</keyword>
<dbReference type="AlphaFoldDB" id="A0A7J7DXS4"/>
<keyword evidence="1" id="KW-0812">Transmembrane</keyword>
<evidence type="ECO:0000256" key="1">
    <source>
        <dbReference type="SAM" id="Phobius"/>
    </source>
</evidence>
<proteinExistence type="predicted"/>
<accession>A0A7J7DXS4</accession>
<dbReference type="InParanoid" id="A0A7J7DXS4"/>
<sequence length="113" mass="12640">MYAMVIPESWQFALAVMVSTQISLHSVVIRISFEAWARRKGVVGYPFEPLGRSPNIRIVGLNWKIAVNRGLGQKDGVVGYPFGPLDRSHNNKSWIGPEERSCSVPIWAFGPRS</sequence>
<protein>
    <submittedName>
        <fullName evidence="2">Uncharacterized protein</fullName>
    </submittedName>
</protein>
<dbReference type="EMBL" id="JAAARO010000003">
    <property type="protein sequence ID" value="KAF5750906.1"/>
    <property type="molecule type" value="Genomic_DNA"/>
</dbReference>
<dbReference type="Proteomes" id="UP000593562">
    <property type="component" value="Unassembled WGS sequence"/>
</dbReference>
<reference evidence="2 3" key="1">
    <citation type="journal article" date="2020" name="Nat. Commun.">
        <title>Genome of Tripterygium wilfordii and identification of cytochrome P450 involved in triptolide biosynthesis.</title>
        <authorList>
            <person name="Tu L."/>
            <person name="Su P."/>
            <person name="Zhang Z."/>
            <person name="Gao L."/>
            <person name="Wang J."/>
            <person name="Hu T."/>
            <person name="Zhou J."/>
            <person name="Zhang Y."/>
            <person name="Zhao Y."/>
            <person name="Liu Y."/>
            <person name="Song Y."/>
            <person name="Tong Y."/>
            <person name="Lu Y."/>
            <person name="Yang J."/>
            <person name="Xu C."/>
            <person name="Jia M."/>
            <person name="Peters R.J."/>
            <person name="Huang L."/>
            <person name="Gao W."/>
        </authorList>
    </citation>
    <scope>NUCLEOTIDE SEQUENCE [LARGE SCALE GENOMIC DNA]</scope>
    <source>
        <strain evidence="3">cv. XIE 37</strain>
        <tissue evidence="2">Leaf</tissue>
    </source>
</reference>
<gene>
    <name evidence="2" type="ORF">HS088_TW03G01246</name>
</gene>
<keyword evidence="1" id="KW-0472">Membrane</keyword>
<feature type="transmembrane region" description="Helical" evidence="1">
    <location>
        <begin position="12"/>
        <end position="33"/>
    </location>
</feature>
<keyword evidence="1" id="KW-1133">Transmembrane helix</keyword>
<comment type="caution">
    <text evidence="2">The sequence shown here is derived from an EMBL/GenBank/DDBJ whole genome shotgun (WGS) entry which is preliminary data.</text>
</comment>
<evidence type="ECO:0000313" key="3">
    <source>
        <dbReference type="Proteomes" id="UP000593562"/>
    </source>
</evidence>
<organism evidence="2 3">
    <name type="scientific">Tripterygium wilfordii</name>
    <name type="common">Thunder God vine</name>
    <dbReference type="NCBI Taxonomy" id="458696"/>
    <lineage>
        <taxon>Eukaryota</taxon>
        <taxon>Viridiplantae</taxon>
        <taxon>Streptophyta</taxon>
        <taxon>Embryophyta</taxon>
        <taxon>Tracheophyta</taxon>
        <taxon>Spermatophyta</taxon>
        <taxon>Magnoliopsida</taxon>
        <taxon>eudicotyledons</taxon>
        <taxon>Gunneridae</taxon>
        <taxon>Pentapetalae</taxon>
        <taxon>rosids</taxon>
        <taxon>fabids</taxon>
        <taxon>Celastrales</taxon>
        <taxon>Celastraceae</taxon>
        <taxon>Tripterygium</taxon>
    </lineage>
</organism>